<evidence type="ECO:0000313" key="1">
    <source>
        <dbReference type="EMBL" id="RDX79785.1"/>
    </source>
</evidence>
<dbReference type="OrthoDB" id="1938551at2759"/>
<reference evidence="1" key="1">
    <citation type="submission" date="2018-05" db="EMBL/GenBank/DDBJ databases">
        <title>Draft genome of Mucuna pruriens seed.</title>
        <authorList>
            <person name="Nnadi N.E."/>
            <person name="Vos R."/>
            <person name="Hasami M.H."/>
            <person name="Devisetty U.K."/>
            <person name="Aguiy J.C."/>
        </authorList>
    </citation>
    <scope>NUCLEOTIDE SEQUENCE [LARGE SCALE GENOMIC DNA]</scope>
    <source>
        <strain evidence="1">JCA_2017</strain>
    </source>
</reference>
<dbReference type="Proteomes" id="UP000257109">
    <property type="component" value="Unassembled WGS sequence"/>
</dbReference>
<comment type="caution">
    <text evidence="1">The sequence shown here is derived from an EMBL/GenBank/DDBJ whole genome shotgun (WGS) entry which is preliminary data.</text>
</comment>
<sequence>MFLSKVWFKILGDILMGDLKYGKKIDTYNTCKKIFGKSMSRYYPKRNCIGSKNLDVNGFNLEIIILDFIIPLQLCEGREIRLKLCWIKGRFLRIWLKIIFKTIIRRKVSTFLGNYRFLVIEEVALKEVEKSFFDDEIQSAVFSMSSFKALRLDGLHPIFFQSNWPMVGSFVFDTVHSYYYEPDKIQDINSTLLVLIPKCDAPTSLHQFRPISLCNVKSLQRL</sequence>
<evidence type="ECO:0000313" key="2">
    <source>
        <dbReference type="Proteomes" id="UP000257109"/>
    </source>
</evidence>
<accession>A0A371FN63</accession>
<gene>
    <name evidence="1" type="ORF">CR513_39749</name>
</gene>
<feature type="non-terminal residue" evidence="1">
    <location>
        <position position="1"/>
    </location>
</feature>
<proteinExistence type="predicted"/>
<protein>
    <submittedName>
        <fullName evidence="1">Uncharacterized protein</fullName>
    </submittedName>
</protein>
<dbReference type="EMBL" id="QJKJ01008435">
    <property type="protein sequence ID" value="RDX79785.1"/>
    <property type="molecule type" value="Genomic_DNA"/>
</dbReference>
<organism evidence="1 2">
    <name type="scientific">Mucuna pruriens</name>
    <name type="common">Velvet bean</name>
    <name type="synonym">Dolichos pruriens</name>
    <dbReference type="NCBI Taxonomy" id="157652"/>
    <lineage>
        <taxon>Eukaryota</taxon>
        <taxon>Viridiplantae</taxon>
        <taxon>Streptophyta</taxon>
        <taxon>Embryophyta</taxon>
        <taxon>Tracheophyta</taxon>
        <taxon>Spermatophyta</taxon>
        <taxon>Magnoliopsida</taxon>
        <taxon>eudicotyledons</taxon>
        <taxon>Gunneridae</taxon>
        <taxon>Pentapetalae</taxon>
        <taxon>rosids</taxon>
        <taxon>fabids</taxon>
        <taxon>Fabales</taxon>
        <taxon>Fabaceae</taxon>
        <taxon>Papilionoideae</taxon>
        <taxon>50 kb inversion clade</taxon>
        <taxon>NPAAA clade</taxon>
        <taxon>indigoferoid/millettioid clade</taxon>
        <taxon>Phaseoleae</taxon>
        <taxon>Mucuna</taxon>
    </lineage>
</organism>
<keyword evidence="2" id="KW-1185">Reference proteome</keyword>
<dbReference type="AlphaFoldDB" id="A0A371FN63"/>
<name>A0A371FN63_MUCPR</name>